<reference evidence="1 2" key="1">
    <citation type="submission" date="2018-08" db="EMBL/GenBank/DDBJ databases">
        <title>A genome reference for cultivated species of the human gut microbiota.</title>
        <authorList>
            <person name="Zou Y."/>
            <person name="Xue W."/>
            <person name="Luo G."/>
        </authorList>
    </citation>
    <scope>NUCLEOTIDE SEQUENCE [LARGE SCALE GENOMIC DNA]</scope>
    <source>
        <strain evidence="1 2">AM30-5LB</strain>
    </source>
</reference>
<name>A0A414FWJ3_9ACTN</name>
<dbReference type="EMBL" id="QSJI01000004">
    <property type="protein sequence ID" value="RHD55688.1"/>
    <property type="molecule type" value="Genomic_DNA"/>
</dbReference>
<organism evidence="1 2">
    <name type="scientific">Collinsella intestinalis</name>
    <dbReference type="NCBI Taxonomy" id="147207"/>
    <lineage>
        <taxon>Bacteria</taxon>
        <taxon>Bacillati</taxon>
        <taxon>Actinomycetota</taxon>
        <taxon>Coriobacteriia</taxon>
        <taxon>Coriobacteriales</taxon>
        <taxon>Coriobacteriaceae</taxon>
        <taxon>Collinsella</taxon>
    </lineage>
</organism>
<dbReference type="Proteomes" id="UP000286050">
    <property type="component" value="Unassembled WGS sequence"/>
</dbReference>
<sequence length="111" mass="12458">MEYRQQVFTQLNREVQAVIVDSLEVFGGILDIAMLTTGAVAAISMWAAGPPAPLDSMQNRASKNISVRFGEGFCSLRLFASRLAFRDLRFCWLLRVSLMKRAQNVPQNVHL</sequence>
<dbReference type="AlphaFoldDB" id="A0A414FWJ3"/>
<gene>
    <name evidence="1" type="ORF">DW787_05735</name>
</gene>
<evidence type="ECO:0000313" key="1">
    <source>
        <dbReference type="EMBL" id="RHD55688.1"/>
    </source>
</evidence>
<proteinExistence type="predicted"/>
<accession>A0A414FWJ3</accession>
<protein>
    <submittedName>
        <fullName evidence="1">Uncharacterized protein</fullName>
    </submittedName>
</protein>
<evidence type="ECO:0000313" key="2">
    <source>
        <dbReference type="Proteomes" id="UP000286050"/>
    </source>
</evidence>
<comment type="caution">
    <text evidence="1">The sequence shown here is derived from an EMBL/GenBank/DDBJ whole genome shotgun (WGS) entry which is preliminary data.</text>
</comment>